<proteinExistence type="predicted"/>
<dbReference type="PANTHER" id="PTHR43167:SF1">
    <property type="entry name" value="PUTATIVE (AFU_ORTHOLOGUE AFUA_6G01830)-RELATED"/>
    <property type="match status" value="1"/>
</dbReference>
<gene>
    <name evidence="1" type="ORF">SCUCBS95973_001598</name>
</gene>
<protein>
    <recommendedName>
        <fullName evidence="3">O-methyltransferase</fullName>
    </recommendedName>
</protein>
<evidence type="ECO:0000313" key="2">
    <source>
        <dbReference type="Proteomes" id="UP001642405"/>
    </source>
</evidence>
<keyword evidence="2" id="KW-1185">Reference proteome</keyword>
<reference evidence="1 2" key="1">
    <citation type="submission" date="2024-01" db="EMBL/GenBank/DDBJ databases">
        <authorList>
            <person name="Allen C."/>
            <person name="Tagirdzhanova G."/>
        </authorList>
    </citation>
    <scope>NUCLEOTIDE SEQUENCE [LARGE SCALE GENOMIC DNA]</scope>
</reference>
<comment type="caution">
    <text evidence="1">The sequence shown here is derived from an EMBL/GenBank/DDBJ whole genome shotgun (WGS) entry which is preliminary data.</text>
</comment>
<dbReference type="InterPro" id="IPR029063">
    <property type="entry name" value="SAM-dependent_MTases_sf"/>
</dbReference>
<dbReference type="Gene3D" id="3.40.50.150">
    <property type="entry name" value="Vaccinia Virus protein VP39"/>
    <property type="match status" value="1"/>
</dbReference>
<sequence>MSSGSATVDDIVALAKAANEDPTPLPDINTLGDTPQHIRDLLARLHKLSVDQEKNITPESFKGVPFDTFMQDKFIALEEDKCLFVYSLLRSTNATTIVEAGTSYGVSTIYLALAAAANAAAAGASSSSGKKARVVATEHEPTKATQARAYWDECGPAVSDVIDLRVGDLRETLKTDLENVDFLLLDIWTPMALPTLKVVHPKMRRGAVVITDNTQSAAKPYRELLTYLRDPANGFVNVVLPYKGGLEMSIYQPAN</sequence>
<evidence type="ECO:0000313" key="1">
    <source>
        <dbReference type="EMBL" id="CAK7212843.1"/>
    </source>
</evidence>
<organism evidence="1 2">
    <name type="scientific">Sporothrix curviconia</name>
    <dbReference type="NCBI Taxonomy" id="1260050"/>
    <lineage>
        <taxon>Eukaryota</taxon>
        <taxon>Fungi</taxon>
        <taxon>Dikarya</taxon>
        <taxon>Ascomycota</taxon>
        <taxon>Pezizomycotina</taxon>
        <taxon>Sordariomycetes</taxon>
        <taxon>Sordariomycetidae</taxon>
        <taxon>Ophiostomatales</taxon>
        <taxon>Ophiostomataceae</taxon>
        <taxon>Sporothrix</taxon>
    </lineage>
</organism>
<accession>A0ABP0B005</accession>
<dbReference type="Proteomes" id="UP001642405">
    <property type="component" value="Unassembled WGS sequence"/>
</dbReference>
<dbReference type="Pfam" id="PF13578">
    <property type="entry name" value="Methyltransf_24"/>
    <property type="match status" value="1"/>
</dbReference>
<name>A0ABP0B005_9PEZI</name>
<evidence type="ECO:0008006" key="3">
    <source>
        <dbReference type="Google" id="ProtNLM"/>
    </source>
</evidence>
<dbReference type="SUPFAM" id="SSF53335">
    <property type="entry name" value="S-adenosyl-L-methionine-dependent methyltransferases"/>
    <property type="match status" value="1"/>
</dbReference>
<dbReference type="EMBL" id="CAWUHB010000006">
    <property type="protein sequence ID" value="CAK7212843.1"/>
    <property type="molecule type" value="Genomic_DNA"/>
</dbReference>
<dbReference type="PANTHER" id="PTHR43167">
    <property type="entry name" value="PUTATIVE (AFU_ORTHOLOGUE AFUA_6G01830)-RELATED"/>
    <property type="match status" value="1"/>
</dbReference>